<keyword evidence="9" id="KW-1185">Reference proteome</keyword>
<feature type="domain" description="AP2/ERF" evidence="7">
    <location>
        <begin position="1"/>
        <end position="38"/>
    </location>
</feature>
<evidence type="ECO:0000256" key="5">
    <source>
        <dbReference type="ARBA" id="ARBA00023242"/>
    </source>
</evidence>
<evidence type="ECO:0000256" key="2">
    <source>
        <dbReference type="ARBA" id="ARBA00023015"/>
    </source>
</evidence>
<dbReference type="GO" id="GO:0005634">
    <property type="term" value="C:nucleus"/>
    <property type="evidence" value="ECO:0007669"/>
    <property type="project" value="UniProtKB-SubCell"/>
</dbReference>
<evidence type="ECO:0000256" key="6">
    <source>
        <dbReference type="SAM" id="MobiDB-lite"/>
    </source>
</evidence>
<reference evidence="8" key="1">
    <citation type="submission" date="2022-12" db="EMBL/GenBank/DDBJ databases">
        <title>Draft genome assemblies for two species of Escallonia (Escalloniales).</title>
        <authorList>
            <person name="Chanderbali A."/>
            <person name="Dervinis C."/>
            <person name="Anghel I."/>
            <person name="Soltis D."/>
            <person name="Soltis P."/>
            <person name="Zapata F."/>
        </authorList>
    </citation>
    <scope>NUCLEOTIDE SEQUENCE</scope>
    <source>
        <strain evidence="8">UCBG64.0493</strain>
        <tissue evidence="8">Leaf</tissue>
    </source>
</reference>
<dbReference type="InterPro" id="IPR001471">
    <property type="entry name" value="AP2/ERF_dom"/>
</dbReference>
<keyword evidence="2" id="KW-0805">Transcription regulation</keyword>
<dbReference type="AlphaFoldDB" id="A0AA88V0M0"/>
<dbReference type="PROSITE" id="PS51032">
    <property type="entry name" value="AP2_ERF"/>
    <property type="match status" value="1"/>
</dbReference>
<gene>
    <name evidence="8" type="ORF">RJ639_023221</name>
</gene>
<dbReference type="PANTHER" id="PTHR31194:SF140">
    <property type="entry name" value="ETHYLENE-RESPONSIVE TRANSCRIPTION FACTOR CRF2"/>
    <property type="match status" value="1"/>
</dbReference>
<keyword evidence="5" id="KW-0539">Nucleus</keyword>
<dbReference type="PANTHER" id="PTHR31194">
    <property type="entry name" value="SHN SHINE , DNA BINDING / TRANSCRIPTION FACTOR"/>
    <property type="match status" value="1"/>
</dbReference>
<keyword evidence="4" id="KW-0804">Transcription</keyword>
<evidence type="ECO:0000313" key="8">
    <source>
        <dbReference type="EMBL" id="KAK2999440.1"/>
    </source>
</evidence>
<feature type="region of interest" description="Disordered" evidence="6">
    <location>
        <begin position="48"/>
        <end position="74"/>
    </location>
</feature>
<keyword evidence="3" id="KW-0238">DNA-binding</keyword>
<dbReference type="Gene3D" id="3.30.730.10">
    <property type="entry name" value="AP2/ERF domain"/>
    <property type="match status" value="1"/>
</dbReference>
<accession>A0AA88V0M0</accession>
<feature type="compositionally biased region" description="Polar residues" evidence="6">
    <location>
        <begin position="48"/>
        <end position="66"/>
    </location>
</feature>
<evidence type="ECO:0000259" key="7">
    <source>
        <dbReference type="PROSITE" id="PS51032"/>
    </source>
</evidence>
<evidence type="ECO:0000313" key="9">
    <source>
        <dbReference type="Proteomes" id="UP001188597"/>
    </source>
</evidence>
<proteinExistence type="predicted"/>
<dbReference type="GO" id="GO:0003700">
    <property type="term" value="F:DNA-binding transcription factor activity"/>
    <property type="evidence" value="ECO:0007669"/>
    <property type="project" value="InterPro"/>
</dbReference>
<comment type="caution">
    <text evidence="8">The sequence shown here is derived from an EMBL/GenBank/DDBJ whole genome shotgun (WGS) entry which is preliminary data.</text>
</comment>
<name>A0AA88V0M0_9ASTE</name>
<dbReference type="InterPro" id="IPR050913">
    <property type="entry name" value="AP2/ERF_ERF"/>
</dbReference>
<sequence length="74" mass="8299">MRHVRLWLGTYDMVEEATMVYYDTAIQLRGLDALTNFTTLPAKKELAVSSSGYNSGKESHNNNSLAPRSPFSDM</sequence>
<evidence type="ECO:0000256" key="1">
    <source>
        <dbReference type="ARBA" id="ARBA00004123"/>
    </source>
</evidence>
<dbReference type="SUPFAM" id="SSF54171">
    <property type="entry name" value="DNA-binding domain"/>
    <property type="match status" value="1"/>
</dbReference>
<dbReference type="InterPro" id="IPR036955">
    <property type="entry name" value="AP2/ERF_dom_sf"/>
</dbReference>
<dbReference type="EMBL" id="JAVXUP010003282">
    <property type="protein sequence ID" value="KAK2999440.1"/>
    <property type="molecule type" value="Genomic_DNA"/>
</dbReference>
<dbReference type="InterPro" id="IPR016177">
    <property type="entry name" value="DNA-bd_dom_sf"/>
</dbReference>
<dbReference type="Proteomes" id="UP001188597">
    <property type="component" value="Unassembled WGS sequence"/>
</dbReference>
<protein>
    <recommendedName>
        <fullName evidence="7">AP2/ERF domain-containing protein</fullName>
    </recommendedName>
</protein>
<comment type="subcellular location">
    <subcellularLocation>
        <location evidence="1">Nucleus</location>
    </subcellularLocation>
</comment>
<evidence type="ECO:0000256" key="4">
    <source>
        <dbReference type="ARBA" id="ARBA00023163"/>
    </source>
</evidence>
<evidence type="ECO:0000256" key="3">
    <source>
        <dbReference type="ARBA" id="ARBA00023125"/>
    </source>
</evidence>
<dbReference type="GO" id="GO:0003677">
    <property type="term" value="F:DNA binding"/>
    <property type="evidence" value="ECO:0007669"/>
    <property type="project" value="UniProtKB-KW"/>
</dbReference>
<organism evidence="8 9">
    <name type="scientific">Escallonia herrerae</name>
    <dbReference type="NCBI Taxonomy" id="1293975"/>
    <lineage>
        <taxon>Eukaryota</taxon>
        <taxon>Viridiplantae</taxon>
        <taxon>Streptophyta</taxon>
        <taxon>Embryophyta</taxon>
        <taxon>Tracheophyta</taxon>
        <taxon>Spermatophyta</taxon>
        <taxon>Magnoliopsida</taxon>
        <taxon>eudicotyledons</taxon>
        <taxon>Gunneridae</taxon>
        <taxon>Pentapetalae</taxon>
        <taxon>asterids</taxon>
        <taxon>campanulids</taxon>
        <taxon>Escalloniales</taxon>
        <taxon>Escalloniaceae</taxon>
        <taxon>Escallonia</taxon>
    </lineage>
</organism>